<feature type="region of interest" description="Disordered" evidence="1">
    <location>
        <begin position="87"/>
        <end position="130"/>
    </location>
</feature>
<protein>
    <submittedName>
        <fullName evidence="3">GH17868</fullName>
    </submittedName>
</protein>
<dbReference type="eggNOG" id="ENOG502TCEQ">
    <property type="taxonomic scope" value="Eukaryota"/>
</dbReference>
<keyword evidence="4" id="KW-1185">Reference proteome</keyword>
<evidence type="ECO:0000313" key="3">
    <source>
        <dbReference type="EMBL" id="EDV95294.1"/>
    </source>
</evidence>
<evidence type="ECO:0000256" key="1">
    <source>
        <dbReference type="SAM" id="MobiDB-lite"/>
    </source>
</evidence>
<dbReference type="HOGENOM" id="CLU_1940272_0_0_1"/>
<name>B4JX18_DROGR</name>
<sequence length="130" mass="14315">MDFCKDMRSLCWNDSGEAGFIVNMINAAGAISQLRLQSLMENVKPLQQMLINRHYGTIIVGGLATGAMLYLGHRWLTDSNVNQRDPGWSQLKQLDTGKNTENNADAAVDAANDNSNGDHTLQSNDFDNVD</sequence>
<feature type="transmembrane region" description="Helical" evidence="2">
    <location>
        <begin position="54"/>
        <end position="72"/>
    </location>
</feature>
<dbReference type="Proteomes" id="UP000001070">
    <property type="component" value="Unassembled WGS sequence"/>
</dbReference>
<keyword evidence="2" id="KW-1133">Transmembrane helix</keyword>
<dbReference type="AlphaFoldDB" id="B4JX18"/>
<feature type="compositionally biased region" description="Low complexity" evidence="1">
    <location>
        <begin position="102"/>
        <end position="118"/>
    </location>
</feature>
<feature type="compositionally biased region" description="Polar residues" evidence="1">
    <location>
        <begin position="119"/>
        <end position="130"/>
    </location>
</feature>
<dbReference type="EMBL" id="CH916376">
    <property type="protein sequence ID" value="EDV95294.1"/>
    <property type="molecule type" value="Genomic_DNA"/>
</dbReference>
<reference evidence="3 4" key="1">
    <citation type="journal article" date="2007" name="Nature">
        <title>Evolution of genes and genomes on the Drosophila phylogeny.</title>
        <authorList>
            <consortium name="Drosophila 12 Genomes Consortium"/>
            <person name="Clark A.G."/>
            <person name="Eisen M.B."/>
            <person name="Smith D.R."/>
            <person name="Bergman C.M."/>
            <person name="Oliver B."/>
            <person name="Markow T.A."/>
            <person name="Kaufman T.C."/>
            <person name="Kellis M."/>
            <person name="Gelbart W."/>
            <person name="Iyer V.N."/>
            <person name="Pollard D.A."/>
            <person name="Sackton T.B."/>
            <person name="Larracuente A.M."/>
            <person name="Singh N.D."/>
            <person name="Abad J.P."/>
            <person name="Abt D.N."/>
            <person name="Adryan B."/>
            <person name="Aguade M."/>
            <person name="Akashi H."/>
            <person name="Anderson W.W."/>
            <person name="Aquadro C.F."/>
            <person name="Ardell D.H."/>
            <person name="Arguello R."/>
            <person name="Artieri C.G."/>
            <person name="Barbash D.A."/>
            <person name="Barker D."/>
            <person name="Barsanti P."/>
            <person name="Batterham P."/>
            <person name="Batzoglou S."/>
            <person name="Begun D."/>
            <person name="Bhutkar A."/>
            <person name="Blanco E."/>
            <person name="Bosak S.A."/>
            <person name="Bradley R.K."/>
            <person name="Brand A.D."/>
            <person name="Brent M.R."/>
            <person name="Brooks A.N."/>
            <person name="Brown R.H."/>
            <person name="Butlin R.K."/>
            <person name="Caggese C."/>
            <person name="Calvi B.R."/>
            <person name="Bernardo de Carvalho A."/>
            <person name="Caspi A."/>
            <person name="Castrezana S."/>
            <person name="Celniker S.E."/>
            <person name="Chang J.L."/>
            <person name="Chapple C."/>
            <person name="Chatterji S."/>
            <person name="Chinwalla A."/>
            <person name="Civetta A."/>
            <person name="Clifton S.W."/>
            <person name="Comeron J.M."/>
            <person name="Costello J.C."/>
            <person name="Coyne J.A."/>
            <person name="Daub J."/>
            <person name="David R.G."/>
            <person name="Delcher A.L."/>
            <person name="Delehaunty K."/>
            <person name="Do C.B."/>
            <person name="Ebling H."/>
            <person name="Edwards K."/>
            <person name="Eickbush T."/>
            <person name="Evans J.D."/>
            <person name="Filipski A."/>
            <person name="Findeiss S."/>
            <person name="Freyhult E."/>
            <person name="Fulton L."/>
            <person name="Fulton R."/>
            <person name="Garcia A.C."/>
            <person name="Gardiner A."/>
            <person name="Garfield D.A."/>
            <person name="Garvin B.E."/>
            <person name="Gibson G."/>
            <person name="Gilbert D."/>
            <person name="Gnerre S."/>
            <person name="Godfrey J."/>
            <person name="Good R."/>
            <person name="Gotea V."/>
            <person name="Gravely B."/>
            <person name="Greenberg A.J."/>
            <person name="Griffiths-Jones S."/>
            <person name="Gross S."/>
            <person name="Guigo R."/>
            <person name="Gustafson E.A."/>
            <person name="Haerty W."/>
            <person name="Hahn M.W."/>
            <person name="Halligan D.L."/>
            <person name="Halpern A.L."/>
            <person name="Halter G.M."/>
            <person name="Han M.V."/>
            <person name="Heger A."/>
            <person name="Hillier L."/>
            <person name="Hinrichs A.S."/>
            <person name="Holmes I."/>
            <person name="Hoskins R.A."/>
            <person name="Hubisz M.J."/>
            <person name="Hultmark D."/>
            <person name="Huntley M.A."/>
            <person name="Jaffe D.B."/>
            <person name="Jagadeeshan S."/>
            <person name="Jeck W.R."/>
            <person name="Johnson J."/>
            <person name="Jones C.D."/>
            <person name="Jordan W.C."/>
            <person name="Karpen G.H."/>
            <person name="Kataoka E."/>
            <person name="Keightley P.D."/>
            <person name="Kheradpour P."/>
            <person name="Kirkness E.F."/>
            <person name="Koerich L.B."/>
            <person name="Kristiansen K."/>
            <person name="Kudrna D."/>
            <person name="Kulathinal R.J."/>
            <person name="Kumar S."/>
            <person name="Kwok R."/>
            <person name="Lander E."/>
            <person name="Langley C.H."/>
            <person name="Lapoint R."/>
            <person name="Lazzaro B.P."/>
            <person name="Lee S.J."/>
            <person name="Levesque L."/>
            <person name="Li R."/>
            <person name="Lin C.F."/>
            <person name="Lin M.F."/>
            <person name="Lindblad-Toh K."/>
            <person name="Llopart A."/>
            <person name="Long M."/>
            <person name="Low L."/>
            <person name="Lozovsky E."/>
            <person name="Lu J."/>
            <person name="Luo M."/>
            <person name="Machado C.A."/>
            <person name="Makalowski W."/>
            <person name="Marzo M."/>
            <person name="Matsuda M."/>
            <person name="Matzkin L."/>
            <person name="McAllister B."/>
            <person name="McBride C.S."/>
            <person name="McKernan B."/>
            <person name="McKernan K."/>
            <person name="Mendez-Lago M."/>
            <person name="Minx P."/>
            <person name="Mollenhauer M.U."/>
            <person name="Montooth K."/>
            <person name="Mount S.M."/>
            <person name="Mu X."/>
            <person name="Myers E."/>
            <person name="Negre B."/>
            <person name="Newfeld S."/>
            <person name="Nielsen R."/>
            <person name="Noor M.A."/>
            <person name="O'Grady P."/>
            <person name="Pachter L."/>
            <person name="Papaceit M."/>
            <person name="Parisi M.J."/>
            <person name="Parisi M."/>
            <person name="Parts L."/>
            <person name="Pedersen J.S."/>
            <person name="Pesole G."/>
            <person name="Phillippy A.M."/>
            <person name="Ponting C.P."/>
            <person name="Pop M."/>
            <person name="Porcelli D."/>
            <person name="Powell J.R."/>
            <person name="Prohaska S."/>
            <person name="Pruitt K."/>
            <person name="Puig M."/>
            <person name="Quesneville H."/>
            <person name="Ram K.R."/>
            <person name="Rand D."/>
            <person name="Rasmussen M.D."/>
            <person name="Reed L.K."/>
            <person name="Reenan R."/>
            <person name="Reily A."/>
            <person name="Remington K.A."/>
            <person name="Rieger T.T."/>
            <person name="Ritchie M.G."/>
            <person name="Robin C."/>
            <person name="Rogers Y.H."/>
            <person name="Rohde C."/>
            <person name="Rozas J."/>
            <person name="Rubenfield M.J."/>
            <person name="Ruiz A."/>
            <person name="Russo S."/>
            <person name="Salzberg S.L."/>
            <person name="Sanchez-Gracia A."/>
            <person name="Saranga D.J."/>
            <person name="Sato H."/>
            <person name="Schaeffer S.W."/>
            <person name="Schatz M.C."/>
            <person name="Schlenke T."/>
            <person name="Schwartz R."/>
            <person name="Segarra C."/>
            <person name="Singh R.S."/>
            <person name="Sirot L."/>
            <person name="Sirota M."/>
            <person name="Sisneros N.B."/>
            <person name="Smith C.D."/>
            <person name="Smith T.F."/>
            <person name="Spieth J."/>
            <person name="Stage D.E."/>
            <person name="Stark A."/>
            <person name="Stephan W."/>
            <person name="Strausberg R.L."/>
            <person name="Strempel S."/>
            <person name="Sturgill D."/>
            <person name="Sutton G."/>
            <person name="Sutton G.G."/>
            <person name="Tao W."/>
            <person name="Teichmann S."/>
            <person name="Tobari Y.N."/>
            <person name="Tomimura Y."/>
            <person name="Tsolas J.M."/>
            <person name="Valente V.L."/>
            <person name="Venter E."/>
            <person name="Venter J.C."/>
            <person name="Vicario S."/>
            <person name="Vieira F.G."/>
            <person name="Vilella A.J."/>
            <person name="Villasante A."/>
            <person name="Walenz B."/>
            <person name="Wang J."/>
            <person name="Wasserman M."/>
            <person name="Watts T."/>
            <person name="Wilson D."/>
            <person name="Wilson R.K."/>
            <person name="Wing R.A."/>
            <person name="Wolfner M.F."/>
            <person name="Wong A."/>
            <person name="Wong G.K."/>
            <person name="Wu C.I."/>
            <person name="Wu G."/>
            <person name="Yamamoto D."/>
            <person name="Yang H.P."/>
            <person name="Yang S.P."/>
            <person name="Yorke J.A."/>
            <person name="Yoshida K."/>
            <person name="Zdobnov E."/>
            <person name="Zhang P."/>
            <person name="Zhang Y."/>
            <person name="Zimin A.V."/>
            <person name="Baldwin J."/>
            <person name="Abdouelleil A."/>
            <person name="Abdulkadir J."/>
            <person name="Abebe A."/>
            <person name="Abera B."/>
            <person name="Abreu J."/>
            <person name="Acer S.C."/>
            <person name="Aftuck L."/>
            <person name="Alexander A."/>
            <person name="An P."/>
            <person name="Anderson E."/>
            <person name="Anderson S."/>
            <person name="Arachi H."/>
            <person name="Azer M."/>
            <person name="Bachantsang P."/>
            <person name="Barry A."/>
            <person name="Bayul T."/>
            <person name="Berlin A."/>
            <person name="Bessette D."/>
            <person name="Bloom T."/>
            <person name="Blye J."/>
            <person name="Boguslavskiy L."/>
            <person name="Bonnet C."/>
            <person name="Boukhgalter B."/>
            <person name="Bourzgui I."/>
            <person name="Brown A."/>
            <person name="Cahill P."/>
            <person name="Channer S."/>
            <person name="Cheshatsang Y."/>
            <person name="Chuda L."/>
            <person name="Citroen M."/>
            <person name="Collymore A."/>
            <person name="Cooke P."/>
            <person name="Costello M."/>
            <person name="D'Aco K."/>
            <person name="Daza R."/>
            <person name="De Haan G."/>
            <person name="DeGray S."/>
            <person name="DeMaso C."/>
            <person name="Dhargay N."/>
            <person name="Dooley K."/>
            <person name="Dooley E."/>
            <person name="Doricent M."/>
            <person name="Dorje P."/>
            <person name="Dorjee K."/>
            <person name="Dupes A."/>
            <person name="Elong R."/>
            <person name="Falk J."/>
            <person name="Farina A."/>
            <person name="Faro S."/>
            <person name="Ferguson D."/>
            <person name="Fisher S."/>
            <person name="Foley C.D."/>
            <person name="Franke A."/>
            <person name="Friedrich D."/>
            <person name="Gadbois L."/>
            <person name="Gearin G."/>
            <person name="Gearin C.R."/>
            <person name="Giannoukos G."/>
            <person name="Goode T."/>
            <person name="Graham J."/>
            <person name="Grandbois E."/>
            <person name="Grewal S."/>
            <person name="Gyaltsen K."/>
            <person name="Hafez N."/>
            <person name="Hagos B."/>
            <person name="Hall J."/>
            <person name="Henson C."/>
            <person name="Hollinger A."/>
            <person name="Honan T."/>
            <person name="Huard M.D."/>
            <person name="Hughes L."/>
            <person name="Hurhula B."/>
            <person name="Husby M.E."/>
            <person name="Kamat A."/>
            <person name="Kanga B."/>
            <person name="Kashin S."/>
            <person name="Khazanovich D."/>
            <person name="Kisner P."/>
            <person name="Lance K."/>
            <person name="Lara M."/>
            <person name="Lee W."/>
            <person name="Lennon N."/>
            <person name="Letendre F."/>
            <person name="LeVine R."/>
            <person name="Lipovsky A."/>
            <person name="Liu X."/>
            <person name="Liu J."/>
            <person name="Liu S."/>
            <person name="Lokyitsang T."/>
            <person name="Lokyitsang Y."/>
            <person name="Lubonja R."/>
            <person name="Lui A."/>
            <person name="MacDonald P."/>
            <person name="Magnisalis V."/>
            <person name="Maru K."/>
            <person name="Matthews C."/>
            <person name="McCusker W."/>
            <person name="McDonough S."/>
            <person name="Mehta T."/>
            <person name="Meldrim J."/>
            <person name="Meneus L."/>
            <person name="Mihai O."/>
            <person name="Mihalev A."/>
            <person name="Mihova T."/>
            <person name="Mittelman R."/>
            <person name="Mlenga V."/>
            <person name="Montmayeur A."/>
            <person name="Mulrain L."/>
            <person name="Navidi A."/>
            <person name="Naylor J."/>
            <person name="Negash T."/>
            <person name="Nguyen T."/>
            <person name="Nguyen N."/>
            <person name="Nicol R."/>
            <person name="Norbu C."/>
            <person name="Norbu N."/>
            <person name="Novod N."/>
            <person name="O'Neill B."/>
            <person name="Osman S."/>
            <person name="Markiewicz E."/>
            <person name="Oyono O.L."/>
            <person name="Patti C."/>
            <person name="Phunkhang P."/>
            <person name="Pierre F."/>
            <person name="Priest M."/>
            <person name="Raghuraman S."/>
            <person name="Rege F."/>
            <person name="Reyes R."/>
            <person name="Rise C."/>
            <person name="Rogov P."/>
            <person name="Ross K."/>
            <person name="Ryan E."/>
            <person name="Settipalli S."/>
            <person name="Shea T."/>
            <person name="Sherpa N."/>
            <person name="Shi L."/>
            <person name="Shih D."/>
            <person name="Sparrow T."/>
            <person name="Spaulding J."/>
            <person name="Stalker J."/>
            <person name="Stange-Thomann N."/>
            <person name="Stavropoulos S."/>
            <person name="Stone C."/>
            <person name="Strader C."/>
            <person name="Tesfaye S."/>
            <person name="Thomson T."/>
            <person name="Thoulutsang Y."/>
            <person name="Thoulutsang D."/>
            <person name="Topham K."/>
            <person name="Topping I."/>
            <person name="Tsamla T."/>
            <person name="Vassiliev H."/>
            <person name="Vo A."/>
            <person name="Wangchuk T."/>
            <person name="Wangdi T."/>
            <person name="Weiand M."/>
            <person name="Wilkinson J."/>
            <person name="Wilson A."/>
            <person name="Yadav S."/>
            <person name="Young G."/>
            <person name="Yu Q."/>
            <person name="Zembek L."/>
            <person name="Zhong D."/>
            <person name="Zimmer A."/>
            <person name="Zwirko Z."/>
            <person name="Jaffe D.B."/>
            <person name="Alvarez P."/>
            <person name="Brockman W."/>
            <person name="Butler J."/>
            <person name="Chin C."/>
            <person name="Gnerre S."/>
            <person name="Grabherr M."/>
            <person name="Kleber M."/>
            <person name="Mauceli E."/>
            <person name="MacCallum I."/>
        </authorList>
    </citation>
    <scope>NUCLEOTIDE SEQUENCE [LARGE SCALE GENOMIC DNA]</scope>
    <source>
        <strain evidence="4">Tucson 15287-2541.00</strain>
    </source>
</reference>
<keyword evidence="2" id="KW-0472">Membrane</keyword>
<organism evidence="4">
    <name type="scientific">Drosophila grimshawi</name>
    <name type="common">Hawaiian fruit fly</name>
    <name type="synonym">Idiomyia grimshawi</name>
    <dbReference type="NCBI Taxonomy" id="7222"/>
    <lineage>
        <taxon>Eukaryota</taxon>
        <taxon>Metazoa</taxon>
        <taxon>Ecdysozoa</taxon>
        <taxon>Arthropoda</taxon>
        <taxon>Hexapoda</taxon>
        <taxon>Insecta</taxon>
        <taxon>Pterygota</taxon>
        <taxon>Neoptera</taxon>
        <taxon>Endopterygota</taxon>
        <taxon>Diptera</taxon>
        <taxon>Brachycera</taxon>
        <taxon>Muscomorpha</taxon>
        <taxon>Ephydroidea</taxon>
        <taxon>Drosophilidae</taxon>
        <taxon>Drosophila</taxon>
        <taxon>Hawaiian Drosophila</taxon>
    </lineage>
</organism>
<feature type="compositionally biased region" description="Polar residues" evidence="1">
    <location>
        <begin position="90"/>
        <end position="101"/>
    </location>
</feature>
<dbReference type="InParanoid" id="B4JX18"/>
<evidence type="ECO:0000256" key="2">
    <source>
        <dbReference type="SAM" id="Phobius"/>
    </source>
</evidence>
<proteinExistence type="predicted"/>
<keyword evidence="2" id="KW-0812">Transmembrane</keyword>
<accession>B4JX18</accession>
<evidence type="ECO:0000313" key="4">
    <source>
        <dbReference type="Proteomes" id="UP000001070"/>
    </source>
</evidence>
<gene>
    <name evidence="3" type="primary">Dgri\GH17868</name>
    <name evidence="3" type="ORF">Dgri_GH17868</name>
</gene>